<feature type="region of interest" description="Disordered" evidence="1">
    <location>
        <begin position="1"/>
        <end position="32"/>
    </location>
</feature>
<dbReference type="Proteomes" id="UP001500427">
    <property type="component" value="Unassembled WGS sequence"/>
</dbReference>
<evidence type="ECO:0000256" key="2">
    <source>
        <dbReference type="SAM" id="Phobius"/>
    </source>
</evidence>
<feature type="transmembrane region" description="Helical" evidence="2">
    <location>
        <begin position="184"/>
        <end position="205"/>
    </location>
</feature>
<dbReference type="RefSeq" id="WP_345507684.1">
    <property type="nucleotide sequence ID" value="NZ_BAABIW010000016.1"/>
</dbReference>
<dbReference type="InterPro" id="IPR017850">
    <property type="entry name" value="Alkaline_phosphatase_core_sf"/>
</dbReference>
<keyword evidence="2" id="KW-0812">Transmembrane</keyword>
<dbReference type="EMBL" id="BAABIW010000016">
    <property type="protein sequence ID" value="GAA5028299.1"/>
    <property type="molecule type" value="Genomic_DNA"/>
</dbReference>
<proteinExistence type="predicted"/>
<evidence type="ECO:0008006" key="5">
    <source>
        <dbReference type="Google" id="ProtNLM"/>
    </source>
</evidence>
<feature type="transmembrane region" description="Helical" evidence="2">
    <location>
        <begin position="70"/>
        <end position="87"/>
    </location>
</feature>
<evidence type="ECO:0000313" key="3">
    <source>
        <dbReference type="EMBL" id="GAA5028299.1"/>
    </source>
</evidence>
<organism evidence="3 4">
    <name type="scientific">Terrabacter aeriphilus</name>
    <dbReference type="NCBI Taxonomy" id="515662"/>
    <lineage>
        <taxon>Bacteria</taxon>
        <taxon>Bacillati</taxon>
        <taxon>Actinomycetota</taxon>
        <taxon>Actinomycetes</taxon>
        <taxon>Micrococcales</taxon>
        <taxon>Intrasporangiaceae</taxon>
        <taxon>Terrabacter</taxon>
    </lineage>
</organism>
<accession>A0ABP9JDU7</accession>
<protein>
    <recommendedName>
        <fullName evidence="5">Phosphoglycerol transferase MdoB-like AlkP superfamily enzyme</fullName>
    </recommendedName>
</protein>
<evidence type="ECO:0000256" key="1">
    <source>
        <dbReference type="SAM" id="MobiDB-lite"/>
    </source>
</evidence>
<sequence>MTGLPTRARTTGAPPTRATAENGGQGTTHPARRWRRRAGALVTALAVLLVWVALVTPVPVRGWRPSAVELLRLPAEGILLVLLLVAVREGVARWLGAAVGMVLGALLAVRVLDVAFFAAMYRPFNPLTDWRYAGAAGSFLGDSTSPVIAVAVSAGAGLVLLLLLVLTPWAVGRVRRVLRRHRRTSLRAAVAAAAVWVVLASVGWATTSVAPVASTDVVRLASREVTGIRDGLRDRDAFAALVATDPLAAVPAHDLLTALRGKDVLVVFVESYGRVAVEGSPEVARALTAGAEALGSAGYAARSAWLTSPTFGGFSWLAHSTLQSGLWVDTSQRYDQLLDTGATDTPRLSLTRAFAGAGWRTVAVVPADRRDWPEGEAFYGYDRIYDARSLGYAGPGFGYAPVPDQFTLAALDRAELGARPTTARPPLMAEVDLVTSHVPWAPLPRLVDWASLGDGSVYAAQARTATSANEVWSSPQRLRAAYGASVAYSLDSIVGFLREPHDHDPVVVVLGDHQPVAVVSGEDAGHDVPISILSSDPAVLQRISSWSWTVGLRPGPSSPVWAMDRFRDAFLTAFSPRAG</sequence>
<name>A0ABP9JDU7_9MICO</name>
<dbReference type="Gene3D" id="3.40.720.10">
    <property type="entry name" value="Alkaline Phosphatase, subunit A"/>
    <property type="match status" value="1"/>
</dbReference>
<feature type="transmembrane region" description="Helical" evidence="2">
    <location>
        <begin position="38"/>
        <end position="58"/>
    </location>
</feature>
<keyword evidence="2" id="KW-1133">Transmembrane helix</keyword>
<gene>
    <name evidence="3" type="ORF">GCM10023258_23680</name>
</gene>
<feature type="transmembrane region" description="Helical" evidence="2">
    <location>
        <begin position="94"/>
        <end position="121"/>
    </location>
</feature>
<keyword evidence="2" id="KW-0472">Membrane</keyword>
<keyword evidence="4" id="KW-1185">Reference proteome</keyword>
<feature type="compositionally biased region" description="Low complexity" evidence="1">
    <location>
        <begin position="1"/>
        <end position="20"/>
    </location>
</feature>
<evidence type="ECO:0000313" key="4">
    <source>
        <dbReference type="Proteomes" id="UP001500427"/>
    </source>
</evidence>
<comment type="caution">
    <text evidence="3">The sequence shown here is derived from an EMBL/GenBank/DDBJ whole genome shotgun (WGS) entry which is preliminary data.</text>
</comment>
<reference evidence="4" key="1">
    <citation type="journal article" date="2019" name="Int. J. Syst. Evol. Microbiol.">
        <title>The Global Catalogue of Microorganisms (GCM) 10K type strain sequencing project: providing services to taxonomists for standard genome sequencing and annotation.</title>
        <authorList>
            <consortium name="The Broad Institute Genomics Platform"/>
            <consortium name="The Broad Institute Genome Sequencing Center for Infectious Disease"/>
            <person name="Wu L."/>
            <person name="Ma J."/>
        </authorList>
    </citation>
    <scope>NUCLEOTIDE SEQUENCE [LARGE SCALE GENOMIC DNA]</scope>
    <source>
        <strain evidence="4">JCM 17687</strain>
    </source>
</reference>
<feature type="transmembrane region" description="Helical" evidence="2">
    <location>
        <begin position="147"/>
        <end position="172"/>
    </location>
</feature>